<comment type="caution">
    <text evidence="4">The sequence shown here is derived from an EMBL/GenBank/DDBJ whole genome shotgun (WGS) entry which is preliminary data.</text>
</comment>
<reference evidence="5" key="1">
    <citation type="journal article" date="2019" name="Int. J. Syst. Evol. Microbiol.">
        <title>The Global Catalogue of Microorganisms (GCM) 10K type strain sequencing project: providing services to taxonomists for standard genome sequencing and annotation.</title>
        <authorList>
            <consortium name="The Broad Institute Genomics Platform"/>
            <consortium name="The Broad Institute Genome Sequencing Center for Infectious Disease"/>
            <person name="Wu L."/>
            <person name="Ma J."/>
        </authorList>
    </citation>
    <scope>NUCLEOTIDE SEQUENCE [LARGE SCALE GENOMIC DNA]</scope>
    <source>
        <strain evidence="5">KCTC 52237</strain>
    </source>
</reference>
<dbReference type="InterPro" id="IPR011250">
    <property type="entry name" value="OMP/PagP_B-barrel"/>
</dbReference>
<keyword evidence="1 2" id="KW-0732">Signal</keyword>
<gene>
    <name evidence="4" type="ORF">ACFODX_01085</name>
</gene>
<evidence type="ECO:0000256" key="2">
    <source>
        <dbReference type="SAM" id="SignalP"/>
    </source>
</evidence>
<keyword evidence="5" id="KW-1185">Reference proteome</keyword>
<name>A0ABV7F9B6_9GAMM</name>
<accession>A0ABV7F9B6</accession>
<evidence type="ECO:0000256" key="1">
    <source>
        <dbReference type="ARBA" id="ARBA00022729"/>
    </source>
</evidence>
<feature type="chain" id="PRO_5047381035" evidence="2">
    <location>
        <begin position="20"/>
        <end position="167"/>
    </location>
</feature>
<feature type="domain" description="Outer membrane protein beta-barrel" evidence="3">
    <location>
        <begin position="5"/>
        <end position="164"/>
    </location>
</feature>
<dbReference type="SUPFAM" id="SSF56925">
    <property type="entry name" value="OMPA-like"/>
    <property type="match status" value="1"/>
</dbReference>
<dbReference type="Gene3D" id="2.40.160.20">
    <property type="match status" value="1"/>
</dbReference>
<dbReference type="InterPro" id="IPR027385">
    <property type="entry name" value="Beta-barrel_OMP"/>
</dbReference>
<dbReference type="RefSeq" id="WP_378115188.1">
    <property type="nucleotide sequence ID" value="NZ_JBHRTF010000001.1"/>
</dbReference>
<dbReference type="EMBL" id="JBHRTF010000001">
    <property type="protein sequence ID" value="MFC3114131.1"/>
    <property type="molecule type" value="Genomic_DNA"/>
</dbReference>
<proteinExistence type="predicted"/>
<sequence length="167" mass="18194">MKKTAIALCLLAVPSLAMAQDDRGAYLGFSKVATVNDDCSDCDTSGTGFEAGFYFNKIVGIEAKFADTEFDDDSSVDAEFKYFGANIGHTFNTSWVRFYGKAGAVSVKMKDSYWNESETDESLALGVGVTFTPFAHQSGVYFKIESLAAEVFDDSIGYSQITIGYQF</sequence>
<feature type="signal peptide" evidence="2">
    <location>
        <begin position="1"/>
        <end position="19"/>
    </location>
</feature>
<evidence type="ECO:0000259" key="3">
    <source>
        <dbReference type="Pfam" id="PF13505"/>
    </source>
</evidence>
<protein>
    <submittedName>
        <fullName evidence="4">Porin family protein</fullName>
    </submittedName>
</protein>
<evidence type="ECO:0000313" key="5">
    <source>
        <dbReference type="Proteomes" id="UP001595555"/>
    </source>
</evidence>
<dbReference type="Pfam" id="PF13505">
    <property type="entry name" value="OMP_b-brl"/>
    <property type="match status" value="1"/>
</dbReference>
<evidence type="ECO:0000313" key="4">
    <source>
        <dbReference type="EMBL" id="MFC3114131.1"/>
    </source>
</evidence>
<dbReference type="Proteomes" id="UP001595555">
    <property type="component" value="Unassembled WGS sequence"/>
</dbReference>
<organism evidence="4 5">
    <name type="scientific">Cellvibrio fontiphilus</name>
    <dbReference type="NCBI Taxonomy" id="1815559"/>
    <lineage>
        <taxon>Bacteria</taxon>
        <taxon>Pseudomonadati</taxon>
        <taxon>Pseudomonadota</taxon>
        <taxon>Gammaproteobacteria</taxon>
        <taxon>Cellvibrionales</taxon>
        <taxon>Cellvibrionaceae</taxon>
        <taxon>Cellvibrio</taxon>
    </lineage>
</organism>